<dbReference type="HOGENOM" id="CLU_685327_0_0_1"/>
<feature type="region of interest" description="Disordered" evidence="1">
    <location>
        <begin position="211"/>
        <end position="238"/>
    </location>
</feature>
<dbReference type="AlphaFoldDB" id="M2SQM7"/>
<dbReference type="eggNOG" id="ENOG502SVGI">
    <property type="taxonomic scope" value="Eukaryota"/>
</dbReference>
<dbReference type="RefSeq" id="XP_007705134.1">
    <property type="nucleotide sequence ID" value="XM_007706944.1"/>
</dbReference>
<keyword evidence="3" id="KW-1185">Reference proteome</keyword>
<proteinExistence type="predicted"/>
<feature type="compositionally biased region" description="Polar residues" evidence="1">
    <location>
        <begin position="1"/>
        <end position="10"/>
    </location>
</feature>
<dbReference type="EMBL" id="KB445653">
    <property type="protein sequence ID" value="EMD59421.1"/>
    <property type="molecule type" value="Genomic_DNA"/>
</dbReference>
<evidence type="ECO:0000313" key="3">
    <source>
        <dbReference type="Proteomes" id="UP000016934"/>
    </source>
</evidence>
<dbReference type="OrthoDB" id="5226996at2759"/>
<feature type="region of interest" description="Disordered" evidence="1">
    <location>
        <begin position="1"/>
        <end position="112"/>
    </location>
</feature>
<feature type="region of interest" description="Disordered" evidence="1">
    <location>
        <begin position="259"/>
        <end position="445"/>
    </location>
</feature>
<dbReference type="OMA" id="AEIAYYE"/>
<dbReference type="GeneID" id="19135377"/>
<evidence type="ECO:0000256" key="1">
    <source>
        <dbReference type="SAM" id="MobiDB-lite"/>
    </source>
</evidence>
<feature type="compositionally biased region" description="Acidic residues" evidence="1">
    <location>
        <begin position="348"/>
        <end position="361"/>
    </location>
</feature>
<dbReference type="Proteomes" id="UP000016934">
    <property type="component" value="Unassembled WGS sequence"/>
</dbReference>
<dbReference type="STRING" id="665912.M2SQM7"/>
<sequence>MPTTRATTLAMSEDMEEAARPRPSRFKEHTNTNSTIRPPPEELWKDIAIDDLIDQYNEDNAQPPVSRKTSANHAARTARPAPARTHSGSSNSDRSRESSAPAQANSATGSGEGTYARIQRAFASMFGSVLGKRKAGSMDAERDREQQLHQQLLDERKKAAEIAYYEAKDRGLLPKPKVFVRPAMAARANIQNAEKMQLGLTTELVEAATPMRIPGTPRTPGLHHTPSKKDLQKQKKLSKRVSDLEFKLASARKELHTVLYNDLPPPPSVPKFAPPTPDVTQSENEPASPEARTSTSSNNAVAPRSMGRILKKRKTIAAAHDSDADYKSLPTDSEGDTDMLSVPSASEYEAEHDNDNDDGDDEHSTKHAKSASRKKSKNSKRQSSRLRKKFSRSSIKRDEPVCVVPDGVNVPDVPSLPQDVQDEVKSRVRKGGRDDGYGGLGHEIF</sequence>
<gene>
    <name evidence="2" type="ORF">COCSADRAFT_258429</name>
</gene>
<reference evidence="2 3" key="1">
    <citation type="journal article" date="2012" name="PLoS Pathog.">
        <title>Diverse lifestyles and strategies of plant pathogenesis encoded in the genomes of eighteen Dothideomycetes fungi.</title>
        <authorList>
            <person name="Ohm R.A."/>
            <person name="Feau N."/>
            <person name="Henrissat B."/>
            <person name="Schoch C.L."/>
            <person name="Horwitz B.A."/>
            <person name="Barry K.W."/>
            <person name="Condon B.J."/>
            <person name="Copeland A.C."/>
            <person name="Dhillon B."/>
            <person name="Glaser F."/>
            <person name="Hesse C.N."/>
            <person name="Kosti I."/>
            <person name="LaButti K."/>
            <person name="Lindquist E.A."/>
            <person name="Lucas S."/>
            <person name="Salamov A.A."/>
            <person name="Bradshaw R.E."/>
            <person name="Ciuffetti L."/>
            <person name="Hamelin R.C."/>
            <person name="Kema G.H.J."/>
            <person name="Lawrence C."/>
            <person name="Scott J.A."/>
            <person name="Spatafora J.W."/>
            <person name="Turgeon B.G."/>
            <person name="de Wit P.J.G.M."/>
            <person name="Zhong S."/>
            <person name="Goodwin S.B."/>
            <person name="Grigoriev I.V."/>
        </authorList>
    </citation>
    <scope>NUCLEOTIDE SEQUENCE [LARGE SCALE GENOMIC DNA]</scope>
    <source>
        <strain evidence="3">ND90Pr / ATCC 201652</strain>
    </source>
</reference>
<organism evidence="2 3">
    <name type="scientific">Cochliobolus sativus (strain ND90Pr / ATCC 201652)</name>
    <name type="common">Common root rot and spot blotch fungus</name>
    <name type="synonym">Bipolaris sorokiniana</name>
    <dbReference type="NCBI Taxonomy" id="665912"/>
    <lineage>
        <taxon>Eukaryota</taxon>
        <taxon>Fungi</taxon>
        <taxon>Dikarya</taxon>
        <taxon>Ascomycota</taxon>
        <taxon>Pezizomycotina</taxon>
        <taxon>Dothideomycetes</taxon>
        <taxon>Pleosporomycetidae</taxon>
        <taxon>Pleosporales</taxon>
        <taxon>Pleosporineae</taxon>
        <taxon>Pleosporaceae</taxon>
        <taxon>Bipolaris</taxon>
    </lineage>
</organism>
<dbReference type="KEGG" id="bsc:COCSADRAFT_258429"/>
<feature type="compositionally biased region" description="Polar residues" evidence="1">
    <location>
        <begin position="100"/>
        <end position="109"/>
    </location>
</feature>
<feature type="compositionally biased region" description="Pro residues" evidence="1">
    <location>
        <begin position="263"/>
        <end position="277"/>
    </location>
</feature>
<feature type="compositionally biased region" description="Basic and acidic residues" evidence="1">
    <location>
        <begin position="422"/>
        <end position="436"/>
    </location>
</feature>
<feature type="compositionally biased region" description="Basic and acidic residues" evidence="1">
    <location>
        <begin position="39"/>
        <end position="48"/>
    </location>
</feature>
<name>M2SQM7_COCSN</name>
<evidence type="ECO:0000313" key="2">
    <source>
        <dbReference type="EMBL" id="EMD59421.1"/>
    </source>
</evidence>
<feature type="compositionally biased region" description="Basic residues" evidence="1">
    <location>
        <begin position="366"/>
        <end position="391"/>
    </location>
</feature>
<feature type="compositionally biased region" description="Polar residues" evidence="1">
    <location>
        <begin position="278"/>
        <end position="300"/>
    </location>
</feature>
<feature type="compositionally biased region" description="Low complexity" evidence="1">
    <location>
        <begin position="401"/>
        <end position="413"/>
    </location>
</feature>
<protein>
    <submittedName>
        <fullName evidence="2">Uncharacterized protein</fullName>
    </submittedName>
</protein>
<reference evidence="3" key="2">
    <citation type="journal article" date="2013" name="PLoS Genet.">
        <title>Comparative genome structure, secondary metabolite, and effector coding capacity across Cochliobolus pathogens.</title>
        <authorList>
            <person name="Condon B.J."/>
            <person name="Leng Y."/>
            <person name="Wu D."/>
            <person name="Bushley K.E."/>
            <person name="Ohm R.A."/>
            <person name="Otillar R."/>
            <person name="Martin J."/>
            <person name="Schackwitz W."/>
            <person name="Grimwood J."/>
            <person name="MohdZainudin N."/>
            <person name="Xue C."/>
            <person name="Wang R."/>
            <person name="Manning V.A."/>
            <person name="Dhillon B."/>
            <person name="Tu Z.J."/>
            <person name="Steffenson B.J."/>
            <person name="Salamov A."/>
            <person name="Sun H."/>
            <person name="Lowry S."/>
            <person name="LaButti K."/>
            <person name="Han J."/>
            <person name="Copeland A."/>
            <person name="Lindquist E."/>
            <person name="Barry K."/>
            <person name="Schmutz J."/>
            <person name="Baker S.E."/>
            <person name="Ciuffetti L.M."/>
            <person name="Grigoriev I.V."/>
            <person name="Zhong S."/>
            <person name="Turgeon B.G."/>
        </authorList>
    </citation>
    <scope>NUCLEOTIDE SEQUENCE [LARGE SCALE GENOMIC DNA]</scope>
    <source>
        <strain evidence="3">ND90Pr / ATCC 201652</strain>
    </source>
</reference>
<feature type="compositionally biased region" description="Basic and acidic residues" evidence="1">
    <location>
        <begin position="17"/>
        <end position="30"/>
    </location>
</feature>
<accession>M2SQM7</accession>
<feature type="compositionally biased region" description="Low complexity" evidence="1">
    <location>
        <begin position="74"/>
        <end position="92"/>
    </location>
</feature>